<organism evidence="2 3">
    <name type="scientific">Rhodococcus wratislaviensis</name>
    <name type="common">Tsukamurella wratislaviensis</name>
    <dbReference type="NCBI Taxonomy" id="44752"/>
    <lineage>
        <taxon>Bacteria</taxon>
        <taxon>Bacillati</taxon>
        <taxon>Actinomycetota</taxon>
        <taxon>Actinomycetes</taxon>
        <taxon>Mycobacteriales</taxon>
        <taxon>Nocardiaceae</taxon>
        <taxon>Rhodococcus</taxon>
    </lineage>
</organism>
<proteinExistence type="predicted"/>
<dbReference type="SUPFAM" id="SSF89796">
    <property type="entry name" value="CoA-transferase family III (CaiB/BaiF)"/>
    <property type="match status" value="2"/>
</dbReference>
<evidence type="ECO:0000313" key="2">
    <source>
        <dbReference type="EMBL" id="GCE42564.1"/>
    </source>
</evidence>
<dbReference type="EMBL" id="BHYM01000060">
    <property type="protein sequence ID" value="GCE42564.1"/>
    <property type="molecule type" value="Genomic_DNA"/>
</dbReference>
<dbReference type="InterPro" id="IPR003673">
    <property type="entry name" value="CoA-Trfase_fam_III"/>
</dbReference>
<sequence length="738" mass="80470">MATRLLAEAGADVLKIERPGGDPTREHHAPGFANWNRSKRSKVLDLGTPPGRSELDGLLADADVLVHNFSPERARAKGLDDETMATRFPGLIVSAVTGYAGNHPDAERPGYEALVQARTGAMDEQLGHRAGPIHLRMPLASWTAAYLAAAGIVTRLLVRIRTGRSGPAHTSLQQGMLAAMAAIWNREEYPSDFLKIKIPLPKGQAFPAITLFECGDGKWIQTLGGFMENPLVIETIAEMGEPYVVVPFQQMPTAEEQDLWRRMFLRRPASEWLKAFWEGDVPAGLVNELGNILRDPQVETNGQVVEVTDPVWGKALQAASPFRTEPECEVRSPAPTLGQHQDQAWLSDAGVESKGGVYPHRPLEGLNVLDFGMFLAGPFAPALMADMGANVIKVEAVTGDRMRVSELMFIGCQRGKRSIAIDLSKPEARQALEKLVQWADVVHHNLRAPAARTLGIDEPTLRKINPELVYCHVSSYGAKGPRADWPGYDPIAQATSGFMVEGAGEGNPPMWTRVAPMDFQTALASLVATLLAVYERERTGEGSLVTTSLLGAAATMNSETMILADGTFAPTPSLDHEQRLIEPGYGIYQTRDGWVAVAAVGAEKKEALRKIMEVDDDSRLEGAFAAGGQREIIERLDSAGVPAEVVREDYEAAFFDDQANQEARLAVHTQHKQYGRLDQLGAYWSFGDLDLRLNQPPPLLGEHTINILEDLGFGRATIEMLLKDGTAAKYDTAVYVAP</sequence>
<dbReference type="Pfam" id="PF02515">
    <property type="entry name" value="CoA_transf_3"/>
    <property type="match status" value="2"/>
</dbReference>
<gene>
    <name evidence="2" type="ORF">Rhow_006693</name>
</gene>
<keyword evidence="1" id="KW-0808">Transferase</keyword>
<dbReference type="Gene3D" id="3.40.50.10540">
    <property type="entry name" value="Crotonobetainyl-coa:carnitine coa-transferase, domain 1"/>
    <property type="match status" value="3"/>
</dbReference>
<evidence type="ECO:0000256" key="1">
    <source>
        <dbReference type="ARBA" id="ARBA00022679"/>
    </source>
</evidence>
<accession>A0A402CG78</accession>
<dbReference type="GO" id="GO:0008410">
    <property type="term" value="F:CoA-transferase activity"/>
    <property type="evidence" value="ECO:0007669"/>
    <property type="project" value="TreeGrafter"/>
</dbReference>
<dbReference type="AlphaFoldDB" id="A0A402CG78"/>
<dbReference type="PANTHER" id="PTHR48207">
    <property type="entry name" value="SUCCINATE--HYDROXYMETHYLGLUTARATE COA-TRANSFERASE"/>
    <property type="match status" value="1"/>
</dbReference>
<dbReference type="PANTHER" id="PTHR48207:SF3">
    <property type="entry name" value="SUCCINATE--HYDROXYMETHYLGLUTARATE COA-TRANSFERASE"/>
    <property type="match status" value="1"/>
</dbReference>
<dbReference type="Proteomes" id="UP000287519">
    <property type="component" value="Unassembled WGS sequence"/>
</dbReference>
<dbReference type="InterPro" id="IPR050483">
    <property type="entry name" value="CoA-transferase_III_domain"/>
</dbReference>
<protein>
    <submittedName>
        <fullName evidence="2">CAIB/BAIF family protein</fullName>
    </submittedName>
</protein>
<dbReference type="InterPro" id="IPR023606">
    <property type="entry name" value="CoA-Trfase_III_dom_1_sf"/>
</dbReference>
<reference evidence="2 3" key="1">
    <citation type="submission" date="2018-11" db="EMBL/GenBank/DDBJ databases">
        <title>Microbial catabolism of amino acid.</title>
        <authorList>
            <person name="Hibi M."/>
            <person name="Ogawa J."/>
        </authorList>
    </citation>
    <scope>NUCLEOTIDE SEQUENCE [LARGE SCALE GENOMIC DNA]</scope>
    <source>
        <strain evidence="2 3">C31-06</strain>
    </source>
</reference>
<evidence type="ECO:0000313" key="3">
    <source>
        <dbReference type="Proteomes" id="UP000287519"/>
    </source>
</evidence>
<comment type="caution">
    <text evidence="2">The sequence shown here is derived from an EMBL/GenBank/DDBJ whole genome shotgun (WGS) entry which is preliminary data.</text>
</comment>
<keyword evidence="3" id="KW-1185">Reference proteome</keyword>
<name>A0A402CG78_RHOWR</name>